<evidence type="ECO:0000256" key="1">
    <source>
        <dbReference type="ARBA" id="ARBA00004123"/>
    </source>
</evidence>
<dbReference type="SMART" id="SM01114">
    <property type="entry name" value="CXC"/>
    <property type="match status" value="2"/>
</dbReference>
<dbReference type="OMA" id="VECNCQH"/>
<organism evidence="5 6">
    <name type="scientific">Paramecium octaurelia</name>
    <dbReference type="NCBI Taxonomy" id="43137"/>
    <lineage>
        <taxon>Eukaryota</taxon>
        <taxon>Sar</taxon>
        <taxon>Alveolata</taxon>
        <taxon>Ciliophora</taxon>
        <taxon>Intramacronucleata</taxon>
        <taxon>Oligohymenophorea</taxon>
        <taxon>Peniculida</taxon>
        <taxon>Parameciidae</taxon>
        <taxon>Paramecium</taxon>
    </lineage>
</organism>
<name>A0A8S1X0Y8_PAROT</name>
<keyword evidence="3" id="KW-0539">Nucleus</keyword>
<proteinExistence type="inferred from homology"/>
<dbReference type="GO" id="GO:0006355">
    <property type="term" value="P:regulation of DNA-templated transcription"/>
    <property type="evidence" value="ECO:0007669"/>
    <property type="project" value="TreeGrafter"/>
</dbReference>
<feature type="domain" description="CRC" evidence="4">
    <location>
        <begin position="88"/>
        <end position="198"/>
    </location>
</feature>
<evidence type="ECO:0000256" key="3">
    <source>
        <dbReference type="ARBA" id="ARBA00023242"/>
    </source>
</evidence>
<dbReference type="InterPro" id="IPR033467">
    <property type="entry name" value="Tesmin/TSO1-like_CXC"/>
</dbReference>
<dbReference type="InterPro" id="IPR028307">
    <property type="entry name" value="Lin-54_fam"/>
</dbReference>
<dbReference type="OrthoDB" id="6283463at2759"/>
<dbReference type="GO" id="GO:0005634">
    <property type="term" value="C:nucleus"/>
    <property type="evidence" value="ECO:0007669"/>
    <property type="project" value="UniProtKB-SubCell"/>
</dbReference>
<keyword evidence="6" id="KW-1185">Reference proteome</keyword>
<dbReference type="AlphaFoldDB" id="A0A8S1X0Y8"/>
<accession>A0A8S1X0Y8</accession>
<dbReference type="PANTHER" id="PTHR12446:SF34">
    <property type="entry name" value="PROTEIN LIN-54 HOMOLOG"/>
    <property type="match status" value="1"/>
</dbReference>
<dbReference type="PANTHER" id="PTHR12446">
    <property type="entry name" value="TESMIN/TSO1-RELATED"/>
    <property type="match status" value="1"/>
</dbReference>
<dbReference type="EMBL" id="CAJJDP010000106">
    <property type="protein sequence ID" value="CAD8194165.1"/>
    <property type="molecule type" value="Genomic_DNA"/>
</dbReference>
<dbReference type="Proteomes" id="UP000683925">
    <property type="component" value="Unassembled WGS sequence"/>
</dbReference>
<evidence type="ECO:0000259" key="4">
    <source>
        <dbReference type="PROSITE" id="PS51634"/>
    </source>
</evidence>
<protein>
    <recommendedName>
        <fullName evidence="4">CRC domain-containing protein</fullName>
    </recommendedName>
</protein>
<dbReference type="Pfam" id="PF03638">
    <property type="entry name" value="TCR"/>
    <property type="match status" value="2"/>
</dbReference>
<comment type="caution">
    <text evidence="5">The sequence shown here is derived from an EMBL/GenBank/DDBJ whole genome shotgun (WGS) entry which is preliminary data.</text>
</comment>
<dbReference type="PROSITE" id="PS51634">
    <property type="entry name" value="CRC"/>
    <property type="match status" value="1"/>
</dbReference>
<sequence>MQIEDIKEYLEDQKLPNLKSLLSMCSNFSEYDLQRQPPYLIKMESIAEPDSVSVIYPVQGDTNNIHEKEPQKSEIQVKDGGQDIQQVEQFSCSCSKSHCLKMYCSCFHNGRVCGESCNCQDCQNGEDNIIEREKAVNYAKKKAQRNKKIPEEKIFKTTEIWGCNCSKTRCVKNYCECFVRGKKCSVECNCQHCDNGKDEDLIKEIKMLSQRQNQTKKRIRKERQI</sequence>
<gene>
    <name evidence="5" type="ORF">POCTA_138.1.T1060094</name>
</gene>
<dbReference type="InterPro" id="IPR005172">
    <property type="entry name" value="CRC"/>
</dbReference>
<evidence type="ECO:0000313" key="5">
    <source>
        <dbReference type="EMBL" id="CAD8194165.1"/>
    </source>
</evidence>
<evidence type="ECO:0000256" key="2">
    <source>
        <dbReference type="ARBA" id="ARBA00007267"/>
    </source>
</evidence>
<comment type="subcellular location">
    <subcellularLocation>
        <location evidence="1">Nucleus</location>
    </subcellularLocation>
</comment>
<reference evidence="5" key="1">
    <citation type="submission" date="2021-01" db="EMBL/GenBank/DDBJ databases">
        <authorList>
            <consortium name="Genoscope - CEA"/>
            <person name="William W."/>
        </authorList>
    </citation>
    <scope>NUCLEOTIDE SEQUENCE</scope>
</reference>
<evidence type="ECO:0000313" key="6">
    <source>
        <dbReference type="Proteomes" id="UP000683925"/>
    </source>
</evidence>
<comment type="similarity">
    <text evidence="2">Belongs to the lin-54 family.</text>
</comment>